<organism evidence="4 5">
    <name type="scientific">Clavelina lepadiformis</name>
    <name type="common">Light-bulb sea squirt</name>
    <name type="synonym">Ascidia lepadiformis</name>
    <dbReference type="NCBI Taxonomy" id="159417"/>
    <lineage>
        <taxon>Eukaryota</taxon>
        <taxon>Metazoa</taxon>
        <taxon>Chordata</taxon>
        <taxon>Tunicata</taxon>
        <taxon>Ascidiacea</taxon>
        <taxon>Aplousobranchia</taxon>
        <taxon>Clavelinidae</taxon>
        <taxon>Clavelina</taxon>
    </lineage>
</organism>
<evidence type="ECO:0000313" key="5">
    <source>
        <dbReference type="Proteomes" id="UP001642483"/>
    </source>
</evidence>
<keyword evidence="5" id="KW-1185">Reference proteome</keyword>
<dbReference type="SMART" id="SM00208">
    <property type="entry name" value="TNFR"/>
    <property type="match status" value="1"/>
</dbReference>
<gene>
    <name evidence="4" type="ORF">CVLEPA_LOCUS9972</name>
</gene>
<keyword evidence="2" id="KW-0732">Signal</keyword>
<keyword evidence="1" id="KW-0812">Transmembrane</keyword>
<evidence type="ECO:0000313" key="4">
    <source>
        <dbReference type="EMBL" id="CAK8679721.1"/>
    </source>
</evidence>
<feature type="domain" description="TNFR-Cys" evidence="3">
    <location>
        <begin position="93"/>
        <end position="133"/>
    </location>
</feature>
<proteinExistence type="predicted"/>
<dbReference type="Gene3D" id="2.10.50.10">
    <property type="entry name" value="Tumor Necrosis Factor Receptor, subunit A, domain 2"/>
    <property type="match status" value="1"/>
</dbReference>
<accession>A0ABP0FJA1</accession>
<dbReference type="CDD" id="cd00185">
    <property type="entry name" value="TNFRSF"/>
    <property type="match status" value="1"/>
</dbReference>
<dbReference type="EMBL" id="CAWYQH010000068">
    <property type="protein sequence ID" value="CAK8679721.1"/>
    <property type="molecule type" value="Genomic_DNA"/>
</dbReference>
<protein>
    <recommendedName>
        <fullName evidence="3">TNFR-Cys domain-containing protein</fullName>
    </recommendedName>
</protein>
<feature type="transmembrane region" description="Helical" evidence="1">
    <location>
        <begin position="199"/>
        <end position="222"/>
    </location>
</feature>
<dbReference type="InterPro" id="IPR001368">
    <property type="entry name" value="TNFR/NGFR_Cys_rich_reg"/>
</dbReference>
<evidence type="ECO:0000259" key="3">
    <source>
        <dbReference type="SMART" id="SM00208"/>
    </source>
</evidence>
<dbReference type="Proteomes" id="UP001642483">
    <property type="component" value="Unassembled WGS sequence"/>
</dbReference>
<sequence>MPSTAVCRRRRQIIVMVILLVFAPQSSQSRPPETNEPDQCPDTLKPDGINPYKMRGVLTPAGDEIMCCGLNPGFYYKGPCNPDFPSTTQYLPCPTGTFMDEKVHIEHRCKPHSNCPIHYGVKGPGNSTDDTECEKCRPGFDSLTNSRTETCTEIFQPRLHTLTKNVNNKIITKPTTETITASAPANYDDSSSHKYSTTFVIFLALGISALWILVFCLFYVCCLKPKAKSNGKLSVMWQSRSDFDSSNWTPINGSEQELSRLRLIAQPSGGPDHVVADVQTANVVVIDEGRQQRSAPSTSEIGVQTEVMSNCTEREKKLYDLGYEWAEMIDKNDICPLFRKLTILGNPETEINNTDKPESPREQFIRLFQVLVKHGEDHVNPQRIADVCIEKRWTSYAHLVQRHFPDEVQLPTASSIP</sequence>
<evidence type="ECO:0000256" key="2">
    <source>
        <dbReference type="SAM" id="SignalP"/>
    </source>
</evidence>
<dbReference type="SUPFAM" id="SSF57586">
    <property type="entry name" value="TNF receptor-like"/>
    <property type="match status" value="1"/>
</dbReference>
<feature type="chain" id="PRO_5047278359" description="TNFR-Cys domain-containing protein" evidence="2">
    <location>
        <begin position="29"/>
        <end position="417"/>
    </location>
</feature>
<evidence type="ECO:0000256" key="1">
    <source>
        <dbReference type="SAM" id="Phobius"/>
    </source>
</evidence>
<keyword evidence="1" id="KW-1133">Transmembrane helix</keyword>
<reference evidence="4 5" key="1">
    <citation type="submission" date="2024-02" db="EMBL/GenBank/DDBJ databases">
        <authorList>
            <person name="Daric V."/>
            <person name="Darras S."/>
        </authorList>
    </citation>
    <scope>NUCLEOTIDE SEQUENCE [LARGE SCALE GENOMIC DNA]</scope>
</reference>
<name>A0ABP0FJA1_CLALP</name>
<feature type="signal peptide" evidence="2">
    <location>
        <begin position="1"/>
        <end position="28"/>
    </location>
</feature>
<comment type="caution">
    <text evidence="4">The sequence shown here is derived from an EMBL/GenBank/DDBJ whole genome shotgun (WGS) entry which is preliminary data.</text>
</comment>
<keyword evidence="1" id="KW-0472">Membrane</keyword>